<dbReference type="Proteomes" id="UP000265566">
    <property type="component" value="Chromosome 1"/>
</dbReference>
<dbReference type="EMBL" id="PSQE01000001">
    <property type="protein sequence ID" value="RHN79072.1"/>
    <property type="molecule type" value="Genomic_DNA"/>
</dbReference>
<gene>
    <name evidence="1" type="ORF">MtrunA17_Chr1g0172921</name>
</gene>
<dbReference type="AlphaFoldDB" id="A0A396JNU8"/>
<sequence>MDLKRRKVLFRKNDMTGFCKTQYMPIPKVAVVEVNPKNKANTKGIRFIVVHAVFWDIINRLVKV</sequence>
<accession>A0A396JNU8</accession>
<proteinExistence type="predicted"/>
<name>A0A396JNU8_MEDTR</name>
<reference evidence="1" key="1">
    <citation type="journal article" date="2018" name="Nat. Plants">
        <title>Whole-genome landscape of Medicago truncatula symbiotic genes.</title>
        <authorList>
            <person name="Pecrix Y."/>
            <person name="Gamas P."/>
            <person name="Carrere S."/>
        </authorList>
    </citation>
    <scope>NUCLEOTIDE SEQUENCE</scope>
    <source>
        <tissue evidence="1">Leaves</tissue>
    </source>
</reference>
<comment type="caution">
    <text evidence="1">The sequence shown here is derived from an EMBL/GenBank/DDBJ whole genome shotgun (WGS) entry which is preliminary data.</text>
</comment>
<dbReference type="Gramene" id="rna2768">
    <property type="protein sequence ID" value="RHN79072.1"/>
    <property type="gene ID" value="gene2768"/>
</dbReference>
<organism evidence="1">
    <name type="scientific">Medicago truncatula</name>
    <name type="common">Barrel medic</name>
    <name type="synonym">Medicago tribuloides</name>
    <dbReference type="NCBI Taxonomy" id="3880"/>
    <lineage>
        <taxon>Eukaryota</taxon>
        <taxon>Viridiplantae</taxon>
        <taxon>Streptophyta</taxon>
        <taxon>Embryophyta</taxon>
        <taxon>Tracheophyta</taxon>
        <taxon>Spermatophyta</taxon>
        <taxon>Magnoliopsida</taxon>
        <taxon>eudicotyledons</taxon>
        <taxon>Gunneridae</taxon>
        <taxon>Pentapetalae</taxon>
        <taxon>rosids</taxon>
        <taxon>fabids</taxon>
        <taxon>Fabales</taxon>
        <taxon>Fabaceae</taxon>
        <taxon>Papilionoideae</taxon>
        <taxon>50 kb inversion clade</taxon>
        <taxon>NPAAA clade</taxon>
        <taxon>Hologalegina</taxon>
        <taxon>IRL clade</taxon>
        <taxon>Trifolieae</taxon>
        <taxon>Medicago</taxon>
    </lineage>
</organism>
<protein>
    <submittedName>
        <fullName evidence="1">Uncharacterized protein</fullName>
    </submittedName>
</protein>
<evidence type="ECO:0000313" key="1">
    <source>
        <dbReference type="EMBL" id="RHN79072.1"/>
    </source>
</evidence>